<dbReference type="InterPro" id="IPR014030">
    <property type="entry name" value="Ketoacyl_synth_N"/>
</dbReference>
<dbReference type="SUPFAM" id="SSF52151">
    <property type="entry name" value="FabD/lysophospholipase-like"/>
    <property type="match status" value="1"/>
</dbReference>
<dbReference type="Pfam" id="PF21089">
    <property type="entry name" value="PKS_DH_N"/>
    <property type="match status" value="1"/>
</dbReference>
<dbReference type="InterPro" id="IPR029063">
    <property type="entry name" value="SAM-dependent_MTases_sf"/>
</dbReference>
<feature type="region of interest" description="C-terminal hotdog fold" evidence="7">
    <location>
        <begin position="1083"/>
        <end position="1238"/>
    </location>
</feature>
<evidence type="ECO:0000259" key="9">
    <source>
        <dbReference type="PROSITE" id="PS52004"/>
    </source>
</evidence>
<dbReference type="GO" id="GO:0030639">
    <property type="term" value="P:polyketide biosynthetic process"/>
    <property type="evidence" value="ECO:0007669"/>
    <property type="project" value="UniProtKB-ARBA"/>
</dbReference>
<dbReference type="InterPro" id="IPR006162">
    <property type="entry name" value="Ppantetheine_attach_site"/>
</dbReference>
<evidence type="ECO:0000313" key="12">
    <source>
        <dbReference type="Proteomes" id="UP000240883"/>
    </source>
</evidence>
<dbReference type="Pfam" id="PF13602">
    <property type="entry name" value="ADH_zinc_N_2"/>
    <property type="match status" value="1"/>
</dbReference>
<dbReference type="SMART" id="SM00829">
    <property type="entry name" value="PKS_ER"/>
    <property type="match status" value="1"/>
</dbReference>
<accession>A0A2T2NTH5</accession>
<dbReference type="Pfam" id="PF00698">
    <property type="entry name" value="Acyl_transf_1"/>
    <property type="match status" value="1"/>
</dbReference>
<dbReference type="InterPro" id="IPR001227">
    <property type="entry name" value="Ac_transferase_dom_sf"/>
</dbReference>
<dbReference type="Pfam" id="PF14765">
    <property type="entry name" value="PS-DH"/>
    <property type="match status" value="1"/>
</dbReference>
<dbReference type="InterPro" id="IPR049551">
    <property type="entry name" value="PKS_DH_C"/>
</dbReference>
<dbReference type="Gene3D" id="3.30.70.3290">
    <property type="match status" value="1"/>
</dbReference>
<dbReference type="SUPFAM" id="SSF55048">
    <property type="entry name" value="Probable ACP-binding domain of malonyl-CoA ACP transacylase"/>
    <property type="match status" value="1"/>
</dbReference>
<keyword evidence="6" id="KW-0012">Acyltransferase</keyword>
<dbReference type="SMART" id="SM00823">
    <property type="entry name" value="PKS_PP"/>
    <property type="match status" value="1"/>
</dbReference>
<dbReference type="SUPFAM" id="SSF51735">
    <property type="entry name" value="NAD(P)-binding Rossmann-fold domains"/>
    <property type="match status" value="2"/>
</dbReference>
<evidence type="ECO:0000313" key="11">
    <source>
        <dbReference type="EMBL" id="PSN68745.1"/>
    </source>
</evidence>
<dbReference type="InterPro" id="IPR011032">
    <property type="entry name" value="GroES-like_sf"/>
</dbReference>
<dbReference type="Pfam" id="PF08659">
    <property type="entry name" value="KR"/>
    <property type="match status" value="1"/>
</dbReference>
<dbReference type="Pfam" id="PF02801">
    <property type="entry name" value="Ketoacyl-synt_C"/>
    <property type="match status" value="1"/>
</dbReference>
<dbReference type="InterPro" id="IPR016036">
    <property type="entry name" value="Malonyl_transacylase_ACP-bd"/>
</dbReference>
<evidence type="ECO:0000259" key="10">
    <source>
        <dbReference type="PROSITE" id="PS52019"/>
    </source>
</evidence>
<evidence type="ECO:0000259" key="8">
    <source>
        <dbReference type="PROSITE" id="PS50075"/>
    </source>
</evidence>
<dbReference type="Pfam" id="PF08240">
    <property type="entry name" value="ADH_N"/>
    <property type="match status" value="1"/>
</dbReference>
<dbReference type="InterPro" id="IPR056501">
    <property type="entry name" value="NAD-bd_HRPKS_sdrA"/>
</dbReference>
<dbReference type="PROSITE" id="PS50075">
    <property type="entry name" value="CARRIER"/>
    <property type="match status" value="1"/>
</dbReference>
<dbReference type="GO" id="GO:0004312">
    <property type="term" value="F:fatty acid synthase activity"/>
    <property type="evidence" value="ECO:0007669"/>
    <property type="project" value="TreeGrafter"/>
</dbReference>
<dbReference type="PANTHER" id="PTHR43775">
    <property type="entry name" value="FATTY ACID SYNTHASE"/>
    <property type="match status" value="1"/>
</dbReference>
<dbReference type="InterPro" id="IPR016039">
    <property type="entry name" value="Thiolase-like"/>
</dbReference>
<dbReference type="InterPro" id="IPR057326">
    <property type="entry name" value="KR_dom"/>
</dbReference>
<dbReference type="InterPro" id="IPR020841">
    <property type="entry name" value="PKS_Beta-ketoAc_synthase_dom"/>
</dbReference>
<keyword evidence="2" id="KW-0597">Phosphoprotein</keyword>
<dbReference type="InterPro" id="IPR014031">
    <property type="entry name" value="Ketoacyl_synth_C"/>
</dbReference>
<keyword evidence="5" id="KW-0511">Multifunctional enzyme</keyword>
<evidence type="ECO:0000256" key="5">
    <source>
        <dbReference type="ARBA" id="ARBA00023268"/>
    </source>
</evidence>
<dbReference type="CDD" id="cd00833">
    <property type="entry name" value="PKS"/>
    <property type="match status" value="1"/>
</dbReference>
<evidence type="ECO:0000256" key="6">
    <source>
        <dbReference type="ARBA" id="ARBA00023315"/>
    </source>
</evidence>
<dbReference type="InterPro" id="IPR013154">
    <property type="entry name" value="ADH-like_N"/>
</dbReference>
<dbReference type="GO" id="GO:0006633">
    <property type="term" value="P:fatty acid biosynthetic process"/>
    <property type="evidence" value="ECO:0007669"/>
    <property type="project" value="TreeGrafter"/>
</dbReference>
<dbReference type="GO" id="GO:0031177">
    <property type="term" value="F:phosphopantetheine binding"/>
    <property type="evidence" value="ECO:0007669"/>
    <property type="project" value="InterPro"/>
</dbReference>
<dbReference type="InterPro" id="IPR032821">
    <property type="entry name" value="PKS_assoc"/>
</dbReference>
<gene>
    <name evidence="11" type="ORF">BS50DRAFT_675070</name>
</gene>
<dbReference type="GO" id="GO:0016491">
    <property type="term" value="F:oxidoreductase activity"/>
    <property type="evidence" value="ECO:0007669"/>
    <property type="project" value="InterPro"/>
</dbReference>
<dbReference type="InterPro" id="IPR009081">
    <property type="entry name" value="PP-bd_ACP"/>
</dbReference>
<dbReference type="Pfam" id="PF16197">
    <property type="entry name" value="KAsynt_C_assoc"/>
    <property type="match status" value="1"/>
</dbReference>
<dbReference type="InterPro" id="IPR049552">
    <property type="entry name" value="PKS_DH_N"/>
</dbReference>
<dbReference type="SUPFAM" id="SSF47336">
    <property type="entry name" value="ACP-like"/>
    <property type="match status" value="1"/>
</dbReference>
<dbReference type="CDD" id="cd05195">
    <property type="entry name" value="enoyl_red"/>
    <property type="match status" value="1"/>
</dbReference>
<dbReference type="Pfam" id="PF00550">
    <property type="entry name" value="PP-binding"/>
    <property type="match status" value="1"/>
</dbReference>
<dbReference type="Gene3D" id="1.10.1200.10">
    <property type="entry name" value="ACP-like"/>
    <property type="match status" value="1"/>
</dbReference>
<evidence type="ECO:0000256" key="1">
    <source>
        <dbReference type="ARBA" id="ARBA00022450"/>
    </source>
</evidence>
<dbReference type="InterPro" id="IPR013968">
    <property type="entry name" value="PKS_KR"/>
</dbReference>
<dbReference type="Gene3D" id="3.40.50.720">
    <property type="entry name" value="NAD(P)-binding Rossmann-like Domain"/>
    <property type="match status" value="2"/>
</dbReference>
<dbReference type="InterPro" id="IPR014043">
    <property type="entry name" value="Acyl_transferase_dom"/>
</dbReference>
<dbReference type="STRING" id="1448308.A0A2T2NTH5"/>
<dbReference type="SMART" id="SM00825">
    <property type="entry name" value="PKS_KS"/>
    <property type="match status" value="1"/>
</dbReference>
<feature type="domain" description="Ketosynthase family 3 (KS3)" evidence="9">
    <location>
        <begin position="8"/>
        <end position="435"/>
    </location>
</feature>
<organism evidence="11 12">
    <name type="scientific">Corynespora cassiicola Philippines</name>
    <dbReference type="NCBI Taxonomy" id="1448308"/>
    <lineage>
        <taxon>Eukaryota</taxon>
        <taxon>Fungi</taxon>
        <taxon>Dikarya</taxon>
        <taxon>Ascomycota</taxon>
        <taxon>Pezizomycotina</taxon>
        <taxon>Dothideomycetes</taxon>
        <taxon>Pleosporomycetidae</taxon>
        <taxon>Pleosporales</taxon>
        <taxon>Corynesporascaceae</taxon>
        <taxon>Corynespora</taxon>
    </lineage>
</organism>
<dbReference type="Gene3D" id="3.40.50.150">
    <property type="entry name" value="Vaccinia Virus protein VP39"/>
    <property type="match status" value="1"/>
</dbReference>
<comment type="caution">
    <text evidence="7">Lacks conserved residue(s) required for the propagation of feature annotation.</text>
</comment>
<keyword evidence="12" id="KW-1185">Reference proteome</keyword>
<dbReference type="SMART" id="SM00822">
    <property type="entry name" value="PKS_KR"/>
    <property type="match status" value="1"/>
</dbReference>
<protein>
    <submittedName>
        <fullName evidence="11">Polyketide synthase</fullName>
    </submittedName>
</protein>
<dbReference type="SUPFAM" id="SSF53901">
    <property type="entry name" value="Thiolase-like"/>
    <property type="match status" value="1"/>
</dbReference>
<dbReference type="SMART" id="SM00826">
    <property type="entry name" value="PKS_DH"/>
    <property type="match status" value="1"/>
</dbReference>
<dbReference type="SUPFAM" id="SSF50129">
    <property type="entry name" value="GroES-like"/>
    <property type="match status" value="1"/>
</dbReference>
<dbReference type="Proteomes" id="UP000240883">
    <property type="component" value="Unassembled WGS sequence"/>
</dbReference>
<dbReference type="InterPro" id="IPR036736">
    <property type="entry name" value="ACP-like_sf"/>
</dbReference>
<dbReference type="Pfam" id="PF23114">
    <property type="entry name" value="NAD-bd_HRPKS_sdrA"/>
    <property type="match status" value="1"/>
</dbReference>
<dbReference type="Gene3D" id="3.40.366.10">
    <property type="entry name" value="Malonyl-Coenzyme A Acyl Carrier Protein, domain 2"/>
    <property type="match status" value="1"/>
</dbReference>
<dbReference type="Pfam" id="PF00109">
    <property type="entry name" value="ketoacyl-synt"/>
    <property type="match status" value="1"/>
</dbReference>
<feature type="region of interest" description="N-terminal hotdog fold" evidence="7">
    <location>
        <begin position="931"/>
        <end position="1070"/>
    </location>
</feature>
<sequence length="2509" mass="272215">MQGKEFKAEPIAIVGVGCRFSGSATNPEALWDMLSKGTTGWTKTASHRFNLNAFWHPNGDNKGTFNAKGFHLLKQDPALFDNDFFGIGGLEAKAMDPQQRILLEVAYEAFENAGFSMDELRGSQTGVWCSVSNADYESILARDPDISPGYRMTGTGNAIVSNRISYLFDLRGPSMTIDTFCSSTLVGLDAAVKSIRAGTVQQAFVGGSNLCLDPERTGVLSSMSFTSPDGRCYAFDPRASGYGRGEGVAAVILKPLSAALADGDSIRAVIRGTGVSSDGKTNGITLPSDWGQKQALQMAYEDAGLRPQDTYFVEAHGTGTKAGDRTEATVWMDTFLHGRSKDLPLVVGSVKANLGHTEPTAGLAGLLKAILVLEQGIIPATPTHKSLSPDVAAVLGDSFVQIPTKNTPWPKGMLKRISVNTTGYGGTDAHVVIDHLDEVLPSVQNATSSTAVSTGPKIFTISHRRAGALKETAQALRRSLTQKWARKSDTLLSDLAFTLSRRSHWDYRMSFSASTQSELLENLDQIARGVNRLETAGPQPALCFAFTGQGAQWPQMGLDLMPQYPIFAESMRRSEAEFLRLGADWHLLEELEKTGDESSVNQAWLSQPCCTAVQVALLDLLSSWGIEPQVVCGHSSGEIAAAYAAGVLTANEALQVAYFRGFHVEALRKSRPDLKGAMLAVGISAEDALAYIEPDDKVTVACYNSPQSATLSGDLDDVIRVKARLDAQGVFARKLDVDVAYHSAHMKLAEANYHAAMNNLCPKPCKDGVRLYSSVTEELLDGTEMGASYWTQNLISPVRFSQALGKILTQGATWLSPGLSGKTMVIEVGPHAALKGPITQIIKAAGTPGPTIYQNALKRGENGSKALLQLSGQLFQRGGAVNFRAINEPVLDHPKPKLLVTLPNYLWNHERAHWAESRRSAAYRFREFPKHDILGAPTMDSIHDEPTWRVYLRSSAIPWVKGHVIQDQVVYPGAAYVSMIVEALKERYMIQKRRWKGLTLHFRDVQFTRVLIVPDTENGVETITSLRPLSSSVRESSASWYEFRVFTLAADGEASTDHCRGMVSVGSTPVANVLPEISSPQDLKKFPSESLYRELHSLGAKYTGHVAQLNEIRGAHGFARCDFSIPKTSTEMPGGIEQPCLVHPLTLEAAFQSPFAALKLGDKLKTIYLLEGIDELYISTDIPSQADTTLRAETEVADFGILKARAGVTITDPAQTAQPAYIRADGVRYAGLEQEDQTPEGLDEESTCHWIDWVLDPLHSTPQALVKWIRQTATTVDPTMAKTVSIVERYCQAAVKHLQMTCPEPDSRNQIFNDRLAQLSKYLELVAVLEMSLDLQENLLATGPLGQAMLDLFTQVAKGGDSGLRSPTQGSLMKSISNGNLAFQRSFHHIAAYLRILRLKRPNLRILTIGSDYEELKSIVDRLLISSDFANGLRDEDWSCTYAVTKPAGTAPSSEPDDSDDPSEYVKLNLMDSCASHDVQPGTFDVLLIPSFLSHSVPNLAVALPRLKSLLKDQGAMVFVEVTEPTIKWELISTSLSNEDPRLAHAKFMKVPQWEEVLIESGFTDLSEVQDLETVEEHETSVLIARALPSSSITSESVTVLLPSEEPDELALNIMSRIRSQAKGASVVAASLESAVVNDGTLIVLLEASNPFLEHITQKAWEILRDFMTTASRVLWITNNGALDGSNPAMSLSHGFTRSLRVEYPDLQLVTLDIDAASKSHTQNAESVYNLYVALLEGKITAPKRTEWEWEFAERDGAVFVQRAFAHATGTKFIENSTSSYHPKIELHGTEARALGLKIRTAGMLNTLHWVDRAEHCKVVGDQEIRVMIKAFSTNPLDINTINGESAGEPNLLTEGVGVVVEKGSQATDFSIGDIVYAFESNGLALYSNIGTHKAVKVPQGMSIEEAVTVPLTYGTGFFCLRNLAGMQAGETVLIHQATNPVGQAAIALSRHLGAGKIFLTASTPDERASLQQRWNIPAANIFSVEDLEGAPEMFTKANGGGVDIVVNCAPSQATDEISSIVAPFGHLIDVGSQDARRTGRLQSKNNASYTHVNMALLAMAKPGLLKEIFATVLDLVNSSKVQGLKPLTVNPLTEAQGAFQSLLSGSQLEKKILKVDSNMPLMTQPPRPAPAKLKQDASYFVVGGTGGLGRVIIRFLAQLGARRIITLSPSGNDKVEAKHLAEELQQQGIELVNLKGTASDFEKLKTIAQGSGSRPVRGVIHAGTVFEDGPFESMTHEQWTHGIEAKVAGTINLHEVFGTNVDFFTMLSSVVGVQGTYAQNAYNTGNAFQDAFARSCAAKGLPARSLDLSMVAGEGRGASAESTEFLRRHGLRQVDIDTVATAISFSICHPIAPSPAEGQILVGFRQEYPDSGSKIASLQRPDARFSHIWFKPVSSQAATVKEGEFDVQSALREATTAEAAINATLTSLKGVVSQLLDVEESTVLPERSFISYGLDSLTATELRKHVNSVLVSSVQMLEIMNPMPLLQFAELAASRSALVGDGLFGKKE</sequence>
<evidence type="ECO:0000256" key="4">
    <source>
        <dbReference type="ARBA" id="ARBA00022857"/>
    </source>
</evidence>
<dbReference type="SMART" id="SM00827">
    <property type="entry name" value="PKS_AT"/>
    <property type="match status" value="1"/>
</dbReference>
<dbReference type="PROSITE" id="PS00012">
    <property type="entry name" value="PHOSPHOPANTETHEINE"/>
    <property type="match status" value="1"/>
</dbReference>
<proteinExistence type="predicted"/>
<dbReference type="Gene3D" id="3.90.180.10">
    <property type="entry name" value="Medium-chain alcohol dehydrogenases, catalytic domain"/>
    <property type="match status" value="1"/>
</dbReference>
<dbReference type="CDD" id="cd05274">
    <property type="entry name" value="KR_FAS_SDR_x"/>
    <property type="match status" value="1"/>
</dbReference>
<dbReference type="InterPro" id="IPR049900">
    <property type="entry name" value="PKS_mFAS_DH"/>
</dbReference>
<dbReference type="InterPro" id="IPR050091">
    <property type="entry name" value="PKS_NRPS_Biosynth_Enz"/>
</dbReference>
<dbReference type="PROSITE" id="PS52004">
    <property type="entry name" value="KS3_2"/>
    <property type="match status" value="1"/>
</dbReference>
<dbReference type="InterPro" id="IPR020806">
    <property type="entry name" value="PKS_PP-bd"/>
</dbReference>
<dbReference type="PROSITE" id="PS52019">
    <property type="entry name" value="PKS_MFAS_DH"/>
    <property type="match status" value="1"/>
</dbReference>
<evidence type="ECO:0000256" key="2">
    <source>
        <dbReference type="ARBA" id="ARBA00022553"/>
    </source>
</evidence>
<reference evidence="11 12" key="1">
    <citation type="journal article" date="2018" name="Front. Microbiol.">
        <title>Genome-Wide Analysis of Corynespora cassiicola Leaf Fall Disease Putative Effectors.</title>
        <authorList>
            <person name="Lopez D."/>
            <person name="Ribeiro S."/>
            <person name="Label P."/>
            <person name="Fumanal B."/>
            <person name="Venisse J.S."/>
            <person name="Kohler A."/>
            <person name="de Oliveira R.R."/>
            <person name="Labutti K."/>
            <person name="Lipzen A."/>
            <person name="Lail K."/>
            <person name="Bauer D."/>
            <person name="Ohm R.A."/>
            <person name="Barry K.W."/>
            <person name="Spatafora J."/>
            <person name="Grigoriev I.V."/>
            <person name="Martin F.M."/>
            <person name="Pujade-Renaud V."/>
        </authorList>
    </citation>
    <scope>NUCLEOTIDE SEQUENCE [LARGE SCALE GENOMIC DNA]</scope>
    <source>
        <strain evidence="11 12">Philippines</strain>
    </source>
</reference>
<dbReference type="InterPro" id="IPR020843">
    <property type="entry name" value="ER"/>
</dbReference>
<dbReference type="InterPro" id="IPR036291">
    <property type="entry name" value="NAD(P)-bd_dom_sf"/>
</dbReference>
<dbReference type="Gene3D" id="3.10.129.110">
    <property type="entry name" value="Polyketide synthase dehydratase"/>
    <property type="match status" value="1"/>
</dbReference>
<dbReference type="PANTHER" id="PTHR43775:SF29">
    <property type="entry name" value="ASPERFURANONE POLYKETIDE SYNTHASE AFOG-RELATED"/>
    <property type="match status" value="1"/>
</dbReference>
<dbReference type="EMBL" id="KZ678133">
    <property type="protein sequence ID" value="PSN68745.1"/>
    <property type="molecule type" value="Genomic_DNA"/>
</dbReference>
<keyword evidence="1" id="KW-0596">Phosphopantetheine</keyword>
<feature type="domain" description="Carrier" evidence="8">
    <location>
        <begin position="2420"/>
        <end position="2497"/>
    </location>
</feature>
<dbReference type="InterPro" id="IPR042104">
    <property type="entry name" value="PKS_dehydratase_sf"/>
</dbReference>
<name>A0A2T2NTH5_CORCC</name>
<dbReference type="InterPro" id="IPR020807">
    <property type="entry name" value="PKS_DH"/>
</dbReference>
<dbReference type="SUPFAM" id="SSF53335">
    <property type="entry name" value="S-adenosyl-L-methionine-dependent methyltransferases"/>
    <property type="match status" value="1"/>
</dbReference>
<feature type="domain" description="PKS/mFAS DH" evidence="10">
    <location>
        <begin position="931"/>
        <end position="1238"/>
    </location>
</feature>
<dbReference type="Gene3D" id="3.40.47.10">
    <property type="match status" value="1"/>
</dbReference>
<dbReference type="InterPro" id="IPR016035">
    <property type="entry name" value="Acyl_Trfase/lysoPLipase"/>
</dbReference>
<evidence type="ECO:0000256" key="7">
    <source>
        <dbReference type="PROSITE-ProRule" id="PRU01363"/>
    </source>
</evidence>
<dbReference type="OrthoDB" id="329835at2759"/>
<evidence type="ECO:0000256" key="3">
    <source>
        <dbReference type="ARBA" id="ARBA00022679"/>
    </source>
</evidence>
<keyword evidence="4" id="KW-0521">NADP</keyword>
<keyword evidence="3" id="KW-0808">Transferase</keyword>